<comment type="similarity">
    <text evidence="1">Belongs to the helicase family. RecQ subfamily.</text>
</comment>
<feature type="domain" description="Helicase ATP-binding" evidence="10">
    <location>
        <begin position="35"/>
        <end position="203"/>
    </location>
</feature>
<dbReference type="InterPro" id="IPR001650">
    <property type="entry name" value="Helicase_C-like"/>
</dbReference>
<dbReference type="InterPro" id="IPR004589">
    <property type="entry name" value="DNA_helicase_ATP-dep_RecQ"/>
</dbReference>
<dbReference type="GO" id="GO:0006310">
    <property type="term" value="P:DNA recombination"/>
    <property type="evidence" value="ECO:0007669"/>
    <property type="project" value="InterPro"/>
</dbReference>
<keyword evidence="3 12" id="KW-0378">Hydrolase</keyword>
<dbReference type="EMBL" id="VSSQ01001532">
    <property type="protein sequence ID" value="MPM09126.1"/>
    <property type="molecule type" value="Genomic_DNA"/>
</dbReference>
<gene>
    <name evidence="12" type="primary">dbpA_19</name>
    <name evidence="12" type="ORF">SDC9_55442</name>
</gene>
<keyword evidence="4 12" id="KW-0347">Helicase</keyword>
<sequence>MQTIDLINQLARDRFGIPTLRPYQQLVIQRVLELDRSESDHEGVVVTLPTGSGKSICFMLPSLVVEGLTIIVYPLLSLMNDQIRRFSERHIRCVCIQGGQTPIEREALFASLANTKPRIVVTNAECLAQSSVFTALARFPISLLVLDEAHTIVRWGEGFRPAMASLGPIIAHLPLRQILCFTATADDAIIGGLTNLIFNGVKPHLVRSSSDRQNISYHAIPTLSKEHTIARLLKDQANLPALVFCSSRDATKLSCLAFLLSNPAISCRYYHAGLGKKERKTLEAWYQREEKGVLFATNAFGMGVDKRSVRMVIHHDLPSDVLSFLQESGRAGRDGIPSRSVVLLDGKESSSTLLSIFSSKSECFRSSLLFALGEEMEGCSGCDVCNHTQYRKREGEKTLMRCVALHPFSYSIHSLAVLLHTKRPWKPDSGLLNTWRARAIEYALNTLVAEGKLSCTKGKKQRLYLSVYQWVALLTARKSAMRMKI</sequence>
<dbReference type="GO" id="GO:0003677">
    <property type="term" value="F:DNA binding"/>
    <property type="evidence" value="ECO:0007669"/>
    <property type="project" value="UniProtKB-KW"/>
</dbReference>
<evidence type="ECO:0000256" key="8">
    <source>
        <dbReference type="ARBA" id="ARBA00034617"/>
    </source>
</evidence>
<dbReference type="GO" id="GO:0043138">
    <property type="term" value="F:3'-5' DNA helicase activity"/>
    <property type="evidence" value="ECO:0007669"/>
    <property type="project" value="UniProtKB-EC"/>
</dbReference>
<proteinExistence type="inferred from homology"/>
<reference evidence="12" key="1">
    <citation type="submission" date="2019-08" db="EMBL/GenBank/DDBJ databases">
        <authorList>
            <person name="Kucharzyk K."/>
            <person name="Murdoch R.W."/>
            <person name="Higgins S."/>
            <person name="Loffler F."/>
        </authorList>
    </citation>
    <scope>NUCLEOTIDE SEQUENCE</scope>
</reference>
<dbReference type="InterPro" id="IPR027417">
    <property type="entry name" value="P-loop_NTPase"/>
</dbReference>
<comment type="caution">
    <text evidence="12">The sequence shown here is derived from an EMBL/GenBank/DDBJ whole genome shotgun (WGS) entry which is preliminary data.</text>
</comment>
<evidence type="ECO:0000256" key="1">
    <source>
        <dbReference type="ARBA" id="ARBA00005446"/>
    </source>
</evidence>
<evidence type="ECO:0000256" key="6">
    <source>
        <dbReference type="ARBA" id="ARBA00023125"/>
    </source>
</evidence>
<dbReference type="GO" id="GO:0005737">
    <property type="term" value="C:cytoplasm"/>
    <property type="evidence" value="ECO:0007669"/>
    <property type="project" value="TreeGrafter"/>
</dbReference>
<evidence type="ECO:0000256" key="9">
    <source>
        <dbReference type="ARBA" id="ARBA00034808"/>
    </source>
</evidence>
<evidence type="ECO:0000256" key="2">
    <source>
        <dbReference type="ARBA" id="ARBA00022741"/>
    </source>
</evidence>
<protein>
    <recommendedName>
        <fullName evidence="9">DNA 3'-5' helicase</fullName>
        <ecNumber evidence="9">5.6.2.4</ecNumber>
    </recommendedName>
</protein>
<keyword evidence="6" id="KW-0238">DNA-binding</keyword>
<dbReference type="NCBIfam" id="TIGR00614">
    <property type="entry name" value="recQ_fam"/>
    <property type="match status" value="1"/>
</dbReference>
<evidence type="ECO:0000259" key="11">
    <source>
        <dbReference type="PROSITE" id="PS51194"/>
    </source>
</evidence>
<dbReference type="PROSITE" id="PS51194">
    <property type="entry name" value="HELICASE_CTER"/>
    <property type="match status" value="1"/>
</dbReference>
<dbReference type="Gene3D" id="3.40.50.300">
    <property type="entry name" value="P-loop containing nucleotide triphosphate hydrolases"/>
    <property type="match status" value="2"/>
</dbReference>
<comment type="catalytic activity">
    <reaction evidence="8">
        <text>Couples ATP hydrolysis with the unwinding of duplex DNA by translocating in the 3'-5' direction.</text>
        <dbReference type="EC" id="5.6.2.4"/>
    </reaction>
</comment>
<keyword evidence="5" id="KW-0067">ATP-binding</keyword>
<dbReference type="PANTHER" id="PTHR13710:SF105">
    <property type="entry name" value="ATP-DEPENDENT DNA HELICASE Q1"/>
    <property type="match status" value="1"/>
</dbReference>
<name>A0A644WYY4_9ZZZZ</name>
<dbReference type="PROSITE" id="PS51192">
    <property type="entry name" value="HELICASE_ATP_BIND_1"/>
    <property type="match status" value="1"/>
</dbReference>
<dbReference type="GO" id="GO:0006281">
    <property type="term" value="P:DNA repair"/>
    <property type="evidence" value="ECO:0007669"/>
    <property type="project" value="TreeGrafter"/>
</dbReference>
<dbReference type="InterPro" id="IPR014001">
    <property type="entry name" value="Helicase_ATP-bd"/>
</dbReference>
<accession>A0A644WYY4</accession>
<dbReference type="GO" id="GO:0016787">
    <property type="term" value="F:hydrolase activity"/>
    <property type="evidence" value="ECO:0007669"/>
    <property type="project" value="UniProtKB-KW"/>
</dbReference>
<dbReference type="GO" id="GO:0005524">
    <property type="term" value="F:ATP binding"/>
    <property type="evidence" value="ECO:0007669"/>
    <property type="project" value="UniProtKB-KW"/>
</dbReference>
<dbReference type="Pfam" id="PF00271">
    <property type="entry name" value="Helicase_C"/>
    <property type="match status" value="1"/>
</dbReference>
<dbReference type="GO" id="GO:0005694">
    <property type="term" value="C:chromosome"/>
    <property type="evidence" value="ECO:0007669"/>
    <property type="project" value="TreeGrafter"/>
</dbReference>
<keyword evidence="7" id="KW-0413">Isomerase</keyword>
<feature type="domain" description="Helicase C-terminal" evidence="11">
    <location>
        <begin position="228"/>
        <end position="380"/>
    </location>
</feature>
<evidence type="ECO:0000259" key="10">
    <source>
        <dbReference type="PROSITE" id="PS51192"/>
    </source>
</evidence>
<evidence type="ECO:0000313" key="12">
    <source>
        <dbReference type="EMBL" id="MPM09126.1"/>
    </source>
</evidence>
<dbReference type="PANTHER" id="PTHR13710">
    <property type="entry name" value="DNA HELICASE RECQ FAMILY MEMBER"/>
    <property type="match status" value="1"/>
</dbReference>
<evidence type="ECO:0000256" key="7">
    <source>
        <dbReference type="ARBA" id="ARBA00023235"/>
    </source>
</evidence>
<evidence type="ECO:0000256" key="5">
    <source>
        <dbReference type="ARBA" id="ARBA00022840"/>
    </source>
</evidence>
<dbReference type="CDD" id="cd17920">
    <property type="entry name" value="DEXHc_RecQ"/>
    <property type="match status" value="1"/>
</dbReference>
<dbReference type="SMART" id="SM00490">
    <property type="entry name" value="HELICc"/>
    <property type="match status" value="1"/>
</dbReference>
<dbReference type="SMART" id="SM00487">
    <property type="entry name" value="DEXDc"/>
    <property type="match status" value="1"/>
</dbReference>
<keyword evidence="2" id="KW-0547">Nucleotide-binding</keyword>
<evidence type="ECO:0000256" key="3">
    <source>
        <dbReference type="ARBA" id="ARBA00022801"/>
    </source>
</evidence>
<dbReference type="InterPro" id="IPR011545">
    <property type="entry name" value="DEAD/DEAH_box_helicase_dom"/>
</dbReference>
<dbReference type="AlphaFoldDB" id="A0A644WYY4"/>
<evidence type="ECO:0000256" key="4">
    <source>
        <dbReference type="ARBA" id="ARBA00022806"/>
    </source>
</evidence>
<organism evidence="12">
    <name type="scientific">bioreactor metagenome</name>
    <dbReference type="NCBI Taxonomy" id="1076179"/>
    <lineage>
        <taxon>unclassified sequences</taxon>
        <taxon>metagenomes</taxon>
        <taxon>ecological metagenomes</taxon>
    </lineage>
</organism>
<dbReference type="Pfam" id="PF00270">
    <property type="entry name" value="DEAD"/>
    <property type="match status" value="1"/>
</dbReference>
<dbReference type="EC" id="5.6.2.4" evidence="9"/>
<dbReference type="SUPFAM" id="SSF52540">
    <property type="entry name" value="P-loop containing nucleoside triphosphate hydrolases"/>
    <property type="match status" value="1"/>
</dbReference>
<dbReference type="GO" id="GO:0009378">
    <property type="term" value="F:four-way junction helicase activity"/>
    <property type="evidence" value="ECO:0007669"/>
    <property type="project" value="TreeGrafter"/>
</dbReference>